<dbReference type="PANTHER" id="PTHR13430">
    <property type="match status" value="1"/>
</dbReference>
<dbReference type="Gene3D" id="6.10.140.1900">
    <property type="match status" value="1"/>
</dbReference>
<evidence type="ECO:0000256" key="4">
    <source>
        <dbReference type="RuleBase" id="RU361214"/>
    </source>
</evidence>
<name>A0ABR0KT30_9PEZI</name>
<evidence type="ECO:0000256" key="2">
    <source>
        <dbReference type="ARBA" id="ARBA00013801"/>
    </source>
</evidence>
<feature type="compositionally biased region" description="Polar residues" evidence="5">
    <location>
        <begin position="313"/>
        <end position="340"/>
    </location>
</feature>
<dbReference type="Gene3D" id="3.30.900.10">
    <property type="entry name" value="HORMA domain"/>
    <property type="match status" value="1"/>
</dbReference>
<evidence type="ECO:0000256" key="5">
    <source>
        <dbReference type="SAM" id="MobiDB-lite"/>
    </source>
</evidence>
<feature type="region of interest" description="Disordered" evidence="5">
    <location>
        <begin position="232"/>
        <end position="269"/>
    </location>
</feature>
<feature type="non-terminal residue" evidence="7">
    <location>
        <position position="517"/>
    </location>
</feature>
<evidence type="ECO:0000256" key="1">
    <source>
        <dbReference type="ARBA" id="ARBA00005246"/>
    </source>
</evidence>
<feature type="compositionally biased region" description="Low complexity" evidence="5">
    <location>
        <begin position="345"/>
        <end position="356"/>
    </location>
</feature>
<gene>
    <name evidence="7" type="primary">ATG13_1</name>
    <name evidence="7" type="ORF">LTR16_002694</name>
</gene>
<keyword evidence="3 4" id="KW-0072">Autophagy</keyword>
<comment type="similarity">
    <text evidence="1 4">Belongs to the ATG13 family. Fungi subfamily.</text>
</comment>
<dbReference type="InterPro" id="IPR040182">
    <property type="entry name" value="ATG13"/>
</dbReference>
<accession>A0ABR0KT30</accession>
<dbReference type="Pfam" id="PF10033">
    <property type="entry name" value="ATG13"/>
    <property type="match status" value="1"/>
</dbReference>
<evidence type="ECO:0000313" key="8">
    <source>
        <dbReference type="Proteomes" id="UP001357485"/>
    </source>
</evidence>
<feature type="region of interest" description="Disordered" evidence="5">
    <location>
        <begin position="386"/>
        <end position="517"/>
    </location>
</feature>
<reference evidence="7 8" key="1">
    <citation type="submission" date="2023-08" db="EMBL/GenBank/DDBJ databases">
        <title>Black Yeasts Isolated from many extreme environments.</title>
        <authorList>
            <person name="Coleine C."/>
            <person name="Stajich J.E."/>
            <person name="Selbmann L."/>
        </authorList>
    </citation>
    <scope>NUCLEOTIDE SEQUENCE [LARGE SCALE GENOMIC DNA]</scope>
    <source>
        <strain evidence="7 8">CCFEE 536</strain>
    </source>
</reference>
<feature type="region of interest" description="Disordered" evidence="5">
    <location>
        <begin position="291"/>
        <end position="370"/>
    </location>
</feature>
<evidence type="ECO:0000259" key="6">
    <source>
        <dbReference type="Pfam" id="PF10033"/>
    </source>
</evidence>
<feature type="compositionally biased region" description="Low complexity" evidence="5">
    <location>
        <begin position="443"/>
        <end position="458"/>
    </location>
</feature>
<sequence length="517" mass="55966">MQFNTTIDETEVLYEDLSEWTTVNIADHRPPPLYVEIYLDTAELNDNRRLVLVDDDGQRHDITEVVASSSGDHRSPPDRAESNTQVILERWKVELGVAPSAPTVDLNESLANLYKKGVVLFRSLFTYARFLPAWKYLRSMAKLPASQNALQLHYRIVRGGREPFQKDMLSVPLVTSYEPVTEVYNFAPISSPAGPLSIEVTYRTNTKFRFEDHEALLSSRLMGEDAYSFSPSLASGGNVPRKNIGGEPGSLPIRGDNAQNRPDRGQAYGSMSTFHQVEPATGSSPISALRAARDNVSPSPTNSPPQKMLPNHRTATGSKSSLRINEGGPSSYQRRTSVSFQPFKAGSLSSSPAPGSQVPPSPGTSLSRPSNISALSQARNRNSLTTLPQQALRTPPLPNETAIASSASSSPKPAPITRYSSSFGHRRSRFSSGGGSRTEEDNASSGRGSASSAQPGSGVLNEGEGGSSGSVQTDEDNISDFLKLLEQKKELKSFNRTDPASRDAASKRTAAAFTKYS</sequence>
<organism evidence="7 8">
    <name type="scientific">Cryomyces antarcticus</name>
    <dbReference type="NCBI Taxonomy" id="329879"/>
    <lineage>
        <taxon>Eukaryota</taxon>
        <taxon>Fungi</taxon>
        <taxon>Dikarya</taxon>
        <taxon>Ascomycota</taxon>
        <taxon>Pezizomycotina</taxon>
        <taxon>Dothideomycetes</taxon>
        <taxon>Dothideomycetes incertae sedis</taxon>
        <taxon>Cryomyces</taxon>
    </lineage>
</organism>
<comment type="caution">
    <text evidence="7">The sequence shown here is derived from an EMBL/GenBank/DDBJ whole genome shotgun (WGS) entry which is preliminary data.</text>
</comment>
<keyword evidence="8" id="KW-1185">Reference proteome</keyword>
<protein>
    <recommendedName>
        <fullName evidence="2 4">Autophagy-related protein 13</fullName>
    </recommendedName>
</protein>
<dbReference type="PANTHER" id="PTHR13430:SF4">
    <property type="entry name" value="AUTOPHAGY-RELATED PROTEIN 13"/>
    <property type="match status" value="1"/>
</dbReference>
<evidence type="ECO:0000313" key="7">
    <source>
        <dbReference type="EMBL" id="KAK5128110.1"/>
    </source>
</evidence>
<dbReference type="Proteomes" id="UP001357485">
    <property type="component" value="Unassembled WGS sequence"/>
</dbReference>
<proteinExistence type="inferred from homology"/>
<dbReference type="InterPro" id="IPR036570">
    <property type="entry name" value="HORMA_dom_sf"/>
</dbReference>
<dbReference type="EMBL" id="JAVRRA010024845">
    <property type="protein sequence ID" value="KAK5128110.1"/>
    <property type="molecule type" value="Genomic_DNA"/>
</dbReference>
<dbReference type="InterPro" id="IPR018731">
    <property type="entry name" value="Atg13_N"/>
</dbReference>
<evidence type="ECO:0000256" key="3">
    <source>
        <dbReference type="ARBA" id="ARBA00023006"/>
    </source>
</evidence>
<feature type="compositionally biased region" description="Basic and acidic residues" evidence="5">
    <location>
        <begin position="483"/>
        <end position="506"/>
    </location>
</feature>
<feature type="domain" description="Autophagy-related protein 13 N-terminal" evidence="6">
    <location>
        <begin position="3"/>
        <end position="208"/>
    </location>
</feature>